<sequence length="221" mass="22462">MHHTRLRHAHRAGAALATLIASLVLGVGVPAASAHDSVLSTTPGETEHLGSAPAQIEMVFTDDILQLGAILLVVDEGGDDWAQGAPTLEGAKVSQAVATDLPDGNYQVRWRVVSADGHPVSGTFDFGVGAADAVFTAESGAAASASAAPQNEDAPPTEAQPLTSSTPWHVPVALIGAGGAVIGVAIFSLILFLLRRQHAQTSTRASASSNTGTTHGTEPLT</sequence>
<gene>
    <name evidence="8" type="ORF">BJ997_004158</name>
</gene>
<evidence type="ECO:0000256" key="6">
    <source>
        <dbReference type="SAM" id="Phobius"/>
    </source>
</evidence>
<feature type="transmembrane region" description="Helical" evidence="6">
    <location>
        <begin position="168"/>
        <end position="194"/>
    </location>
</feature>
<evidence type="ECO:0000313" key="8">
    <source>
        <dbReference type="EMBL" id="MBB5643610.1"/>
    </source>
</evidence>
<keyword evidence="6" id="KW-0472">Membrane</keyword>
<dbReference type="AlphaFoldDB" id="A0A7W9A110"/>
<evidence type="ECO:0000256" key="3">
    <source>
        <dbReference type="ARBA" id="ARBA00022729"/>
    </source>
</evidence>
<comment type="caution">
    <text evidence="8">The sequence shown here is derived from an EMBL/GenBank/DDBJ whole genome shotgun (WGS) entry which is preliminary data.</text>
</comment>
<name>A0A7W9A110_9MICO</name>
<keyword evidence="3" id="KW-0732">Signal</keyword>
<dbReference type="OrthoDB" id="5242236at2"/>
<keyword evidence="6" id="KW-1133">Transmembrane helix</keyword>
<comment type="subcellular location">
    <subcellularLocation>
        <location evidence="1">Cell envelope</location>
    </subcellularLocation>
</comment>
<evidence type="ECO:0000256" key="4">
    <source>
        <dbReference type="ARBA" id="ARBA00023008"/>
    </source>
</evidence>
<protein>
    <recommendedName>
        <fullName evidence="7">CopC domain-containing protein</fullName>
    </recommendedName>
</protein>
<dbReference type="SUPFAM" id="SSF81296">
    <property type="entry name" value="E set domains"/>
    <property type="match status" value="1"/>
</dbReference>
<dbReference type="EMBL" id="JACHBQ010000001">
    <property type="protein sequence ID" value="MBB5643610.1"/>
    <property type="molecule type" value="Genomic_DNA"/>
</dbReference>
<dbReference type="InterPro" id="IPR014755">
    <property type="entry name" value="Cu-Rt/internalin_Ig-like"/>
</dbReference>
<dbReference type="GO" id="GO:0030313">
    <property type="term" value="C:cell envelope"/>
    <property type="evidence" value="ECO:0007669"/>
    <property type="project" value="UniProtKB-SubCell"/>
</dbReference>
<evidence type="ECO:0000259" key="7">
    <source>
        <dbReference type="Pfam" id="PF04234"/>
    </source>
</evidence>
<feature type="region of interest" description="Disordered" evidence="5">
    <location>
        <begin position="144"/>
        <end position="164"/>
    </location>
</feature>
<proteinExistence type="predicted"/>
<organism evidence="8 9">
    <name type="scientific">Cryobacterium roopkundense</name>
    <dbReference type="NCBI Taxonomy" id="1001240"/>
    <lineage>
        <taxon>Bacteria</taxon>
        <taxon>Bacillati</taxon>
        <taxon>Actinomycetota</taxon>
        <taxon>Actinomycetes</taxon>
        <taxon>Micrococcales</taxon>
        <taxon>Microbacteriaceae</taxon>
        <taxon>Cryobacterium</taxon>
    </lineage>
</organism>
<dbReference type="GO" id="GO:0005507">
    <property type="term" value="F:copper ion binding"/>
    <property type="evidence" value="ECO:0007669"/>
    <property type="project" value="InterPro"/>
</dbReference>
<keyword evidence="4" id="KW-0186">Copper</keyword>
<dbReference type="InterPro" id="IPR007348">
    <property type="entry name" value="CopC_dom"/>
</dbReference>
<dbReference type="GO" id="GO:0046688">
    <property type="term" value="P:response to copper ion"/>
    <property type="evidence" value="ECO:0007669"/>
    <property type="project" value="InterPro"/>
</dbReference>
<keyword evidence="6" id="KW-0812">Transmembrane</keyword>
<reference evidence="8 9" key="1">
    <citation type="submission" date="2020-08" db="EMBL/GenBank/DDBJ databases">
        <title>Sequencing the genomes of 1000 actinobacteria strains.</title>
        <authorList>
            <person name="Klenk H.-P."/>
        </authorList>
    </citation>
    <scope>NUCLEOTIDE SEQUENCE [LARGE SCALE GENOMIC DNA]</scope>
    <source>
        <strain evidence="8 9">DSM 21065</strain>
    </source>
</reference>
<dbReference type="Proteomes" id="UP000561726">
    <property type="component" value="Unassembled WGS sequence"/>
</dbReference>
<keyword evidence="2" id="KW-0479">Metal-binding</keyword>
<evidence type="ECO:0000256" key="2">
    <source>
        <dbReference type="ARBA" id="ARBA00022723"/>
    </source>
</evidence>
<evidence type="ECO:0000313" key="9">
    <source>
        <dbReference type="Proteomes" id="UP000561726"/>
    </source>
</evidence>
<evidence type="ECO:0000256" key="5">
    <source>
        <dbReference type="SAM" id="MobiDB-lite"/>
    </source>
</evidence>
<dbReference type="GO" id="GO:0006825">
    <property type="term" value="P:copper ion transport"/>
    <property type="evidence" value="ECO:0007669"/>
    <property type="project" value="InterPro"/>
</dbReference>
<feature type="region of interest" description="Disordered" evidence="5">
    <location>
        <begin position="202"/>
        <end position="221"/>
    </location>
</feature>
<feature type="domain" description="CopC" evidence="7">
    <location>
        <begin position="35"/>
        <end position="128"/>
    </location>
</feature>
<dbReference type="GO" id="GO:0042597">
    <property type="term" value="C:periplasmic space"/>
    <property type="evidence" value="ECO:0007669"/>
    <property type="project" value="InterPro"/>
</dbReference>
<dbReference type="RefSeq" id="WP_052542737.1">
    <property type="nucleotide sequence ID" value="NZ_JACHBQ010000001.1"/>
</dbReference>
<dbReference type="GO" id="GO:0005886">
    <property type="term" value="C:plasma membrane"/>
    <property type="evidence" value="ECO:0007669"/>
    <property type="project" value="TreeGrafter"/>
</dbReference>
<dbReference type="PANTHER" id="PTHR34820:SF4">
    <property type="entry name" value="INNER MEMBRANE PROTEIN YEBZ"/>
    <property type="match status" value="1"/>
</dbReference>
<dbReference type="Gene3D" id="2.60.40.1220">
    <property type="match status" value="1"/>
</dbReference>
<evidence type="ECO:0000256" key="1">
    <source>
        <dbReference type="ARBA" id="ARBA00004196"/>
    </source>
</evidence>
<dbReference type="InterPro" id="IPR014756">
    <property type="entry name" value="Ig_E-set"/>
</dbReference>
<dbReference type="InterPro" id="IPR032694">
    <property type="entry name" value="CopC/D"/>
</dbReference>
<accession>A0A7W9A110</accession>
<dbReference type="Pfam" id="PF04234">
    <property type="entry name" value="CopC"/>
    <property type="match status" value="1"/>
</dbReference>
<dbReference type="PANTHER" id="PTHR34820">
    <property type="entry name" value="INNER MEMBRANE PROTEIN YEBZ"/>
    <property type="match status" value="1"/>
</dbReference>